<dbReference type="Pfam" id="PF03721">
    <property type="entry name" value="UDPG_MGDP_dh_N"/>
    <property type="match status" value="1"/>
</dbReference>
<dbReference type="InterPro" id="IPR036291">
    <property type="entry name" value="NAD(P)-bd_dom_sf"/>
</dbReference>
<keyword evidence="3" id="KW-0520">NAD</keyword>
<proteinExistence type="inferred from homology"/>
<dbReference type="GO" id="GO:0016616">
    <property type="term" value="F:oxidoreductase activity, acting on the CH-OH group of donors, NAD or NADP as acceptor"/>
    <property type="evidence" value="ECO:0007669"/>
    <property type="project" value="InterPro"/>
</dbReference>
<dbReference type="SUPFAM" id="SSF51735">
    <property type="entry name" value="NAD(P)-binding Rossmann-fold domains"/>
    <property type="match status" value="1"/>
</dbReference>
<evidence type="ECO:0000313" key="6">
    <source>
        <dbReference type="EMBL" id="REE90517.1"/>
    </source>
</evidence>
<organism evidence="6 7">
    <name type="scientific">Paenibacillus taihuensis</name>
    <dbReference type="NCBI Taxonomy" id="1156355"/>
    <lineage>
        <taxon>Bacteria</taxon>
        <taxon>Bacillati</taxon>
        <taxon>Bacillota</taxon>
        <taxon>Bacilli</taxon>
        <taxon>Bacillales</taxon>
        <taxon>Paenibacillaceae</taxon>
        <taxon>Paenibacillus</taxon>
    </lineage>
</organism>
<evidence type="ECO:0000313" key="7">
    <source>
        <dbReference type="Proteomes" id="UP000256304"/>
    </source>
</evidence>
<evidence type="ECO:0000256" key="2">
    <source>
        <dbReference type="ARBA" id="ARBA00023002"/>
    </source>
</evidence>
<keyword evidence="2" id="KW-0560">Oxidoreductase</keyword>
<dbReference type="AlphaFoldDB" id="A0A3D9SB63"/>
<dbReference type="SUPFAM" id="SSF52413">
    <property type="entry name" value="UDP-glucose/GDP-mannose dehydrogenase C-terminal domain"/>
    <property type="match status" value="1"/>
</dbReference>
<accession>A0A3D9SB63</accession>
<sequence length="438" mass="48539">MKICVIGLGYIGLPTAAMFSSYGCQVVGVDVKPEVVEVLNRGDIHIEEPGLAELMMSAVGNGNFKAALRPESADVYIVAVPTPNNDDQYMSCDLSYVLAACRSIIPYLKDGTTVIVESTIAPRSMDDYIKPLFEGEGFIIGQDIYLAHCPERVLPGQILKELIYNNRIVGGVTERCTEAAAKVYSLFVKGEIIKTEAKTAEMSKCMENTYRDVNIALANELSRICYDLDINVLDVIQMANKHPRVNIHSPGPGVGGHCLAVDPYFIYEKSPENANIIKMARETNDSMPQFVVQLIRNMFVNMNNQLIAVFGVTYKGDVDDMRESPALKVIELLKAEGYRLAIYDPHVEHNDFVEIDEAVQGADLILVLTDHSEFKTLDHKILAQKMRTPILLDTKNIVKQQERSGLKVINYGNASRFNSSELVDLVLSGQGNTLQEVK</sequence>
<dbReference type="Pfam" id="PF03720">
    <property type="entry name" value="UDPG_MGDP_dh_C"/>
    <property type="match status" value="1"/>
</dbReference>
<feature type="domain" description="UDP-glucose/GDP-mannose dehydrogenase C-terminal" evidence="5">
    <location>
        <begin position="308"/>
        <end position="400"/>
    </location>
</feature>
<dbReference type="InterPro" id="IPR017476">
    <property type="entry name" value="UDP-Glc/GDP-Man"/>
</dbReference>
<dbReference type="PIRSF" id="PIRSF500136">
    <property type="entry name" value="UDP_ManNAc_DH"/>
    <property type="match status" value="1"/>
</dbReference>
<dbReference type="Proteomes" id="UP000256304">
    <property type="component" value="Unassembled WGS sequence"/>
</dbReference>
<evidence type="ECO:0000259" key="5">
    <source>
        <dbReference type="SMART" id="SM00984"/>
    </source>
</evidence>
<gene>
    <name evidence="6" type="ORF">A8990_10620</name>
</gene>
<reference evidence="6 7" key="1">
    <citation type="submission" date="2018-08" db="EMBL/GenBank/DDBJ databases">
        <title>Genomic Encyclopedia of Type Strains, Phase III (KMG-III): the genomes of soil and plant-associated and newly described type strains.</title>
        <authorList>
            <person name="Whitman W."/>
        </authorList>
    </citation>
    <scope>NUCLEOTIDE SEQUENCE [LARGE SCALE GENOMIC DNA]</scope>
    <source>
        <strain evidence="6 7">CGMCC 1.10966</strain>
    </source>
</reference>
<protein>
    <submittedName>
        <fullName evidence="6">UDP-N-acetyl-D-mannosaminuronic acid dehydrogenase</fullName>
    </submittedName>
</protein>
<dbReference type="InterPro" id="IPR014026">
    <property type="entry name" value="UDP-Glc/GDP-Man_DH_dimer"/>
</dbReference>
<keyword evidence="7" id="KW-1185">Reference proteome</keyword>
<evidence type="ECO:0000256" key="4">
    <source>
        <dbReference type="PIRNR" id="PIRNR000124"/>
    </source>
</evidence>
<evidence type="ECO:0000256" key="1">
    <source>
        <dbReference type="ARBA" id="ARBA00006601"/>
    </source>
</evidence>
<dbReference type="InterPro" id="IPR014027">
    <property type="entry name" value="UDP-Glc/GDP-Man_DH_C"/>
</dbReference>
<dbReference type="InterPro" id="IPR028359">
    <property type="entry name" value="UDP_ManNAc/GlcNAc_DH"/>
</dbReference>
<dbReference type="GO" id="GO:0000271">
    <property type="term" value="P:polysaccharide biosynthetic process"/>
    <property type="evidence" value="ECO:0007669"/>
    <property type="project" value="InterPro"/>
</dbReference>
<dbReference type="PANTHER" id="PTHR43491">
    <property type="entry name" value="UDP-N-ACETYL-D-MANNOSAMINE DEHYDROGENASE"/>
    <property type="match status" value="1"/>
</dbReference>
<dbReference type="RefSeq" id="WP_116188267.1">
    <property type="nucleotide sequence ID" value="NZ_QTTN01000006.1"/>
</dbReference>
<evidence type="ECO:0000256" key="3">
    <source>
        <dbReference type="ARBA" id="ARBA00023027"/>
    </source>
</evidence>
<name>A0A3D9SB63_9BACL</name>
<dbReference type="InterPro" id="IPR008927">
    <property type="entry name" value="6-PGluconate_DH-like_C_sf"/>
</dbReference>
<comment type="similarity">
    <text evidence="1 4">Belongs to the UDP-glucose/GDP-mannose dehydrogenase family.</text>
</comment>
<dbReference type="PIRSF" id="PIRSF000124">
    <property type="entry name" value="UDPglc_GDPman_dh"/>
    <property type="match status" value="1"/>
</dbReference>
<dbReference type="Pfam" id="PF00984">
    <property type="entry name" value="UDPG_MGDP_dh"/>
    <property type="match status" value="1"/>
</dbReference>
<dbReference type="SMART" id="SM00984">
    <property type="entry name" value="UDPG_MGDP_dh_C"/>
    <property type="match status" value="1"/>
</dbReference>
<dbReference type="GO" id="GO:0051287">
    <property type="term" value="F:NAD binding"/>
    <property type="evidence" value="ECO:0007669"/>
    <property type="project" value="InterPro"/>
</dbReference>
<dbReference type="OrthoDB" id="9803238at2"/>
<dbReference type="InterPro" id="IPR001732">
    <property type="entry name" value="UDP-Glc/GDP-Man_DH_N"/>
</dbReference>
<dbReference type="SUPFAM" id="SSF48179">
    <property type="entry name" value="6-phosphogluconate dehydrogenase C-terminal domain-like"/>
    <property type="match status" value="1"/>
</dbReference>
<dbReference type="PROSITE" id="PS51257">
    <property type="entry name" value="PROKAR_LIPOPROTEIN"/>
    <property type="match status" value="1"/>
</dbReference>
<dbReference type="InterPro" id="IPR036220">
    <property type="entry name" value="UDP-Glc/GDP-Man_DH_C_sf"/>
</dbReference>
<dbReference type="PANTHER" id="PTHR43491:SF2">
    <property type="entry name" value="UDP-N-ACETYL-D-MANNOSAMINE DEHYDROGENASE"/>
    <property type="match status" value="1"/>
</dbReference>
<dbReference type="EMBL" id="QTTN01000006">
    <property type="protein sequence ID" value="REE90517.1"/>
    <property type="molecule type" value="Genomic_DNA"/>
</dbReference>
<dbReference type="GO" id="GO:0016628">
    <property type="term" value="F:oxidoreductase activity, acting on the CH-CH group of donors, NAD or NADP as acceptor"/>
    <property type="evidence" value="ECO:0007669"/>
    <property type="project" value="InterPro"/>
</dbReference>
<comment type="caution">
    <text evidence="6">The sequence shown here is derived from an EMBL/GenBank/DDBJ whole genome shotgun (WGS) entry which is preliminary data.</text>
</comment>
<dbReference type="NCBIfam" id="TIGR03026">
    <property type="entry name" value="NDP-sugDHase"/>
    <property type="match status" value="1"/>
</dbReference>
<dbReference type="Gene3D" id="3.40.50.720">
    <property type="entry name" value="NAD(P)-binding Rossmann-like Domain"/>
    <property type="match status" value="2"/>
</dbReference>